<keyword evidence="1" id="KW-0732">Signal</keyword>
<protein>
    <recommendedName>
        <fullName evidence="4">Tat (Twin-arginine translocation) pathway signal sequence</fullName>
    </recommendedName>
</protein>
<dbReference type="InterPro" id="IPR006311">
    <property type="entry name" value="TAT_signal"/>
</dbReference>
<proteinExistence type="predicted"/>
<evidence type="ECO:0000256" key="1">
    <source>
        <dbReference type="ARBA" id="ARBA00022729"/>
    </source>
</evidence>
<reference evidence="2 3" key="1">
    <citation type="submission" date="2020-03" db="EMBL/GenBank/DDBJ databases">
        <title>Complete Genome Sequence of Halomonas meridiana strain Eplume2, isolated from hydrothermal-plume in the north east Pacific Ocean.</title>
        <authorList>
            <person name="Kurihara Y."/>
            <person name="Kawai S."/>
            <person name="Sakai A."/>
            <person name="Galipon J."/>
            <person name="Arakawa K."/>
        </authorList>
    </citation>
    <scope>NUCLEOTIDE SEQUENCE [LARGE SCALE GENOMIC DNA]</scope>
    <source>
        <strain evidence="2 3">Eplume2</strain>
    </source>
</reference>
<accession>A0A6F8X6P7</accession>
<name>A0A6F8X6P7_9GAMM</name>
<keyword evidence="3" id="KW-1185">Reference proteome</keyword>
<dbReference type="RefSeq" id="WP_172514415.1">
    <property type="nucleotide sequence ID" value="NZ_AP022869.1"/>
</dbReference>
<dbReference type="Proteomes" id="UP000501053">
    <property type="component" value="Chromosome"/>
</dbReference>
<evidence type="ECO:0000313" key="2">
    <source>
        <dbReference type="EMBL" id="BCB69902.1"/>
    </source>
</evidence>
<dbReference type="EMBL" id="AP022869">
    <property type="protein sequence ID" value="BCB69902.1"/>
    <property type="molecule type" value="Genomic_DNA"/>
</dbReference>
<dbReference type="AlphaFoldDB" id="A0A6F8X6P7"/>
<organism evidence="2 3">
    <name type="scientific">Vreelandella aquamarina</name>
    <dbReference type="NCBI Taxonomy" id="77097"/>
    <lineage>
        <taxon>Bacteria</taxon>
        <taxon>Pseudomonadati</taxon>
        <taxon>Pseudomonadota</taxon>
        <taxon>Gammaproteobacteria</taxon>
        <taxon>Oceanospirillales</taxon>
        <taxon>Halomonadaceae</taxon>
        <taxon>Vreelandella</taxon>
    </lineage>
</organism>
<gene>
    <name evidence="2" type="ORF">HMEPL2_02530</name>
</gene>
<dbReference type="PROSITE" id="PS51318">
    <property type="entry name" value="TAT"/>
    <property type="match status" value="1"/>
</dbReference>
<evidence type="ECO:0008006" key="4">
    <source>
        <dbReference type="Google" id="ProtNLM"/>
    </source>
</evidence>
<dbReference type="InterPro" id="IPR019546">
    <property type="entry name" value="TAT_signal_bac_arc"/>
</dbReference>
<dbReference type="NCBIfam" id="TIGR01409">
    <property type="entry name" value="TAT_signal_seq"/>
    <property type="match status" value="1"/>
</dbReference>
<sequence>MFSRPLSRRVFLKASGGALVGTLAFASGPIALLAPSRSWAVTTEQFTTHESEALLQFTRHVFPHRDLEDAVYALVVKDLDRQADADPAILALLRDGVTALDRQADGDWLALDATQRQSSVAEAAGSPFFEKIRSSAVVSLYSNPLAFAHFGYQGEEGDMGYLFKGFDDLTWLPDPPVADSGLMPGA</sequence>
<evidence type="ECO:0000313" key="3">
    <source>
        <dbReference type="Proteomes" id="UP000501053"/>
    </source>
</evidence>